<protein>
    <submittedName>
        <fullName evidence="1">Vps38</fullName>
    </submittedName>
</protein>
<feature type="non-terminal residue" evidence="1">
    <location>
        <position position="1"/>
    </location>
</feature>
<gene>
    <name evidence="1" type="primary">vps38</name>
</gene>
<reference evidence="1" key="1">
    <citation type="journal article" date="1999" name="Proc. Natl. Acad. Sci. U.S.A.">
        <title>Vibrio cholerae O1 El Tor: identification of a gene cluster required for the rugose colony type, exopolysaccharide production, chlorine resistance, and biofilm formation.</title>
        <authorList>
            <person name="Yildiz F.H."/>
            <person name="Schoolnik G.K."/>
        </authorList>
    </citation>
    <scope>NUCLEOTIDE SEQUENCE</scope>
    <source>
        <strain evidence="1">92A1552</strain>
    </source>
</reference>
<feature type="non-terminal residue" evidence="1">
    <location>
        <position position="66"/>
    </location>
</feature>
<evidence type="ECO:0000313" key="1">
    <source>
        <dbReference type="EMBL" id="AAF04236.1"/>
    </source>
</evidence>
<sequence length="66" mass="8066">TNLMRRLHAVFIFTSSIYLKPMERRSITTTILIHWIRTQYHRPLLPYSVLVVRRVMLYWLNESFSV</sequence>
<accession>Q9RQN3</accession>
<dbReference type="AlphaFoldDB" id="Q9RQN3"/>
<proteinExistence type="predicted"/>
<name>Q9RQN3_VIBCL</name>
<dbReference type="EMBL" id="AF093222">
    <property type="protein sequence ID" value="AAF04236.1"/>
    <property type="molecule type" value="Genomic_DNA"/>
</dbReference>
<organism evidence="1">
    <name type="scientific">Vibrio cholerae</name>
    <dbReference type="NCBI Taxonomy" id="666"/>
    <lineage>
        <taxon>Bacteria</taxon>
        <taxon>Pseudomonadati</taxon>
        <taxon>Pseudomonadota</taxon>
        <taxon>Gammaproteobacteria</taxon>
        <taxon>Vibrionales</taxon>
        <taxon>Vibrionaceae</taxon>
        <taxon>Vibrio</taxon>
    </lineage>
</organism>